<keyword evidence="9 12" id="KW-0472">Membrane</keyword>
<evidence type="ECO:0000313" key="14">
    <source>
        <dbReference type="EMBL" id="EJT76422.1"/>
    </source>
</evidence>
<dbReference type="OrthoDB" id="19039at2759"/>
<reference evidence="15" key="5">
    <citation type="submission" date="2018-04" db="UniProtKB">
        <authorList>
            <consortium name="EnsemblFungi"/>
        </authorList>
    </citation>
    <scope>IDENTIFICATION</scope>
    <source>
        <strain evidence="15">R3-111a-1</strain>
    </source>
</reference>
<evidence type="ECO:0000256" key="2">
    <source>
        <dbReference type="ARBA" id="ARBA00004922"/>
    </source>
</evidence>
<evidence type="ECO:0000313" key="15">
    <source>
        <dbReference type="EnsemblFungi" id="EJT76422"/>
    </source>
</evidence>
<evidence type="ECO:0000256" key="13">
    <source>
        <dbReference type="SAM" id="MobiDB-lite"/>
    </source>
</evidence>
<evidence type="ECO:0000256" key="8">
    <source>
        <dbReference type="ARBA" id="ARBA00022989"/>
    </source>
</evidence>
<dbReference type="Pfam" id="PF03901">
    <property type="entry name" value="Glyco_transf_22"/>
    <property type="match status" value="1"/>
</dbReference>
<feature type="transmembrane region" description="Helical" evidence="12">
    <location>
        <begin position="297"/>
        <end position="319"/>
    </location>
</feature>
<dbReference type="RefSeq" id="XP_009222422.1">
    <property type="nucleotide sequence ID" value="XM_009224158.1"/>
</dbReference>
<evidence type="ECO:0000256" key="10">
    <source>
        <dbReference type="ARBA" id="ARBA00044721"/>
    </source>
</evidence>
<dbReference type="InterPro" id="IPR005599">
    <property type="entry name" value="GPI_mannosylTrfase"/>
</dbReference>
<comment type="similarity">
    <text evidence="3 12">Belongs to the glycosyltransferase 22 family.</text>
</comment>
<feature type="region of interest" description="Disordered" evidence="13">
    <location>
        <begin position="49"/>
        <end position="69"/>
    </location>
</feature>
<reference evidence="16" key="1">
    <citation type="submission" date="2010-07" db="EMBL/GenBank/DDBJ databases">
        <title>The genome sequence of Gaeumannomyces graminis var. tritici strain R3-111a-1.</title>
        <authorList>
            <consortium name="The Broad Institute Genome Sequencing Platform"/>
            <person name="Ma L.-J."/>
            <person name="Dead R."/>
            <person name="Young S."/>
            <person name="Zeng Q."/>
            <person name="Koehrsen M."/>
            <person name="Alvarado L."/>
            <person name="Berlin A."/>
            <person name="Chapman S.B."/>
            <person name="Chen Z."/>
            <person name="Freedman E."/>
            <person name="Gellesch M."/>
            <person name="Goldberg J."/>
            <person name="Griggs A."/>
            <person name="Gujja S."/>
            <person name="Heilman E.R."/>
            <person name="Heiman D."/>
            <person name="Hepburn T."/>
            <person name="Howarth C."/>
            <person name="Jen D."/>
            <person name="Larson L."/>
            <person name="Mehta T."/>
            <person name="Neiman D."/>
            <person name="Pearson M."/>
            <person name="Roberts A."/>
            <person name="Saif S."/>
            <person name="Shea T."/>
            <person name="Shenoy N."/>
            <person name="Sisk P."/>
            <person name="Stolte C."/>
            <person name="Sykes S."/>
            <person name="Walk T."/>
            <person name="White J."/>
            <person name="Yandava C."/>
            <person name="Haas B."/>
            <person name="Nusbaum C."/>
            <person name="Birren B."/>
        </authorList>
    </citation>
    <scope>NUCLEOTIDE SEQUENCE [LARGE SCALE GENOMIC DNA]</scope>
    <source>
        <strain evidence="16">R3-111a-1</strain>
    </source>
</reference>
<evidence type="ECO:0000256" key="5">
    <source>
        <dbReference type="ARBA" id="ARBA00022679"/>
    </source>
</evidence>
<comment type="catalytic activity">
    <reaction evidence="11">
        <text>an alpha-D-Man-(1-&gt;2)-alpha-D-Man-(1-&gt;2)-alpha-D-Man-(1-&gt;3)-[alpha-D-Man-(1-&gt;2)-alpha-D-Man-(1-&gt;3)-alpha-D-Man-(1-&gt;6)]-beta-D-Man-(1-&gt;4)-beta-D-GlcNAc-(1-&gt;4)-alpha-D-GlcNAc-diphospho-di-trans,poly-cis-dolichol + a di-trans,poly-cis-dolichyl beta-D-mannosyl phosphate = an alpha-D-Man-(1-&gt;2)-alpha-D-Man-(1-&gt;2)-alpha-D-Man-(1-&gt;3)-[alpha-D-Man-(1-&gt;2)-alpha-D-Man-(1-&gt;3)-[alpha-D-Man-(1-&gt;6)]-alpha-D-Man-(1-&gt;6)]-beta-D-Man-(1-&gt;4)-beta-D-GlcNAc-(1-&gt;4)-alpha-D-GlcNAc-diphospho-di-trans,poly-cis-dolichol + a di-trans,poly-cis-dolichyl phosphate + H(+)</text>
        <dbReference type="Rhea" id="RHEA:29535"/>
        <dbReference type="Rhea" id="RHEA-COMP:19498"/>
        <dbReference type="Rhea" id="RHEA-COMP:19501"/>
        <dbReference type="Rhea" id="RHEA-COMP:19518"/>
        <dbReference type="Rhea" id="RHEA-COMP:19519"/>
        <dbReference type="ChEBI" id="CHEBI:15378"/>
        <dbReference type="ChEBI" id="CHEBI:57683"/>
        <dbReference type="ChEBI" id="CHEBI:58211"/>
        <dbReference type="ChEBI" id="CHEBI:132517"/>
        <dbReference type="ChEBI" id="CHEBI:132519"/>
        <dbReference type="EC" id="2.4.1.260"/>
    </reaction>
    <physiologicalReaction direction="left-to-right" evidence="11">
        <dbReference type="Rhea" id="RHEA:29536"/>
    </physiologicalReaction>
</comment>
<comment type="function">
    <text evidence="10">Mannosyltransferase that operates in the biosynthetic pathway of dolichol-linked oligosaccharides, the glycan precursors employed in protein asparagine (N)-glycosylation. The assembly of dolichol-linked oligosaccharides begins on the cytosolic side of the endoplasmic reticulum membrane and finishes in its lumen. The sequential addition of sugars to dolichol pyrophosphate produces dolichol-linked oligosaccharides containing fourteen sugars, including two GlcNAcs, nine mannoses and three glucoses. Once assembled, the oligosaccharide is transferred from the lipid to nascent proteins by oligosaccharyltransferases. In the lumen of the endoplasmic reticulum, adds the eighth mannose residue in an alpha-1,6 linkage onto Man(7)GlcNAc(2)-PP-dolichol to produce Man(8)GlcNAc(2)-PP-dolichol.</text>
</comment>
<dbReference type="EC" id="2.4.1.-" evidence="12"/>
<evidence type="ECO:0000256" key="11">
    <source>
        <dbReference type="ARBA" id="ARBA00048899"/>
    </source>
</evidence>
<feature type="transmembrane region" description="Helical" evidence="12">
    <location>
        <begin position="186"/>
        <end position="204"/>
    </location>
</feature>
<dbReference type="PANTHER" id="PTHR22760:SF1">
    <property type="entry name" value="DOL-P-MAN:MAN(7)GLCNAC(2)-PP-DOL ALPHA-1,6-MANNOSYLTRANSFERASE"/>
    <property type="match status" value="1"/>
</dbReference>
<dbReference type="EnsemblFungi" id="EJT76422">
    <property type="protein sequence ID" value="EJT76422"/>
    <property type="gene ID" value="GGTG_06341"/>
</dbReference>
<reference evidence="14" key="2">
    <citation type="submission" date="2010-07" db="EMBL/GenBank/DDBJ databases">
        <authorList>
            <consortium name="The Broad Institute Genome Sequencing Platform"/>
            <consortium name="Broad Institute Genome Sequencing Center for Infectious Disease"/>
            <person name="Ma L.-J."/>
            <person name="Dead R."/>
            <person name="Young S."/>
            <person name="Zeng Q."/>
            <person name="Koehrsen M."/>
            <person name="Alvarado L."/>
            <person name="Berlin A."/>
            <person name="Chapman S.B."/>
            <person name="Chen Z."/>
            <person name="Freedman E."/>
            <person name="Gellesch M."/>
            <person name="Goldberg J."/>
            <person name="Griggs A."/>
            <person name="Gujja S."/>
            <person name="Heilman E.R."/>
            <person name="Heiman D."/>
            <person name="Hepburn T."/>
            <person name="Howarth C."/>
            <person name="Jen D."/>
            <person name="Larson L."/>
            <person name="Mehta T."/>
            <person name="Neiman D."/>
            <person name="Pearson M."/>
            <person name="Roberts A."/>
            <person name="Saif S."/>
            <person name="Shea T."/>
            <person name="Shenoy N."/>
            <person name="Sisk P."/>
            <person name="Stolte C."/>
            <person name="Sykes S."/>
            <person name="Walk T."/>
            <person name="White J."/>
            <person name="Yandava C."/>
            <person name="Haas B."/>
            <person name="Nusbaum C."/>
            <person name="Birren B."/>
        </authorList>
    </citation>
    <scope>NUCLEOTIDE SEQUENCE</scope>
    <source>
        <strain evidence="14">R3-111a-1</strain>
    </source>
</reference>
<evidence type="ECO:0000256" key="9">
    <source>
        <dbReference type="ARBA" id="ARBA00023136"/>
    </source>
</evidence>
<keyword evidence="6 12" id="KW-0812">Transmembrane</keyword>
<evidence type="ECO:0000256" key="12">
    <source>
        <dbReference type="RuleBase" id="RU363075"/>
    </source>
</evidence>
<evidence type="ECO:0000256" key="6">
    <source>
        <dbReference type="ARBA" id="ARBA00022692"/>
    </source>
</evidence>
<dbReference type="eggNOG" id="KOG2516">
    <property type="taxonomic scope" value="Eukaryota"/>
</dbReference>
<dbReference type="GO" id="GO:0052917">
    <property type="term" value="F:dol-P-Man:Man(7)GlcNAc(2)-PP-Dol alpha-1,6-mannosyltransferase activity"/>
    <property type="evidence" value="ECO:0007669"/>
    <property type="project" value="UniProtKB-EC"/>
</dbReference>
<organism evidence="14">
    <name type="scientific">Gaeumannomyces tritici (strain R3-111a-1)</name>
    <name type="common">Wheat and barley take-all root rot fungus</name>
    <name type="synonym">Gaeumannomyces graminis var. tritici</name>
    <dbReference type="NCBI Taxonomy" id="644352"/>
    <lineage>
        <taxon>Eukaryota</taxon>
        <taxon>Fungi</taxon>
        <taxon>Dikarya</taxon>
        <taxon>Ascomycota</taxon>
        <taxon>Pezizomycotina</taxon>
        <taxon>Sordariomycetes</taxon>
        <taxon>Sordariomycetidae</taxon>
        <taxon>Magnaporthales</taxon>
        <taxon>Magnaporthaceae</taxon>
        <taxon>Gaeumannomyces</taxon>
    </lineage>
</organism>
<sequence>MAQDADSLMTARRVVWGSRNVTLRAFHVRPAPAPAATGGGRRINSLSGLEPPGMWGLPRPSSKLQSSSGCSRQVSSECGKLHSIGPLLDAGALFDWTPVAYQSEGATMRVRKLNASTPTDAFLSLLIPGLVLVHLAVAPYTKVEESFNMQATHDVLVYGTPTADVRAKLGGSYDHFAFPGAVPRTFVGPVILAGVSQPLIALAGGFRHAQLVVRAVLGLFNTLAMLAFKAALGRAYGKSVERWYTLFQASQFHVIFYASRTLPNMFAFGLTTLAFTNLLPSPNPKAMAPRQRVSISLFVLAAIIFRSEVALLLATNALYLVVAPLAPLERLIWPFAISSAMALLVSVPLDSYFWQRPLWPELWGFYYNAVLGSSSNWGVSPWHCRTRRPASSSTSPRP</sequence>
<reference evidence="14" key="3">
    <citation type="submission" date="2010-09" db="EMBL/GenBank/DDBJ databases">
        <title>Annotation of Gaeumannomyces graminis var. tritici R3-111a-1.</title>
        <authorList>
            <consortium name="The Broad Institute Genome Sequencing Platform"/>
            <person name="Ma L.-J."/>
            <person name="Dead R."/>
            <person name="Young S.K."/>
            <person name="Zeng Q."/>
            <person name="Gargeya S."/>
            <person name="Fitzgerald M."/>
            <person name="Haas B."/>
            <person name="Abouelleil A."/>
            <person name="Alvarado L."/>
            <person name="Arachchi H.M."/>
            <person name="Berlin A."/>
            <person name="Brown A."/>
            <person name="Chapman S.B."/>
            <person name="Chen Z."/>
            <person name="Dunbar C."/>
            <person name="Freedman E."/>
            <person name="Gearin G."/>
            <person name="Gellesch M."/>
            <person name="Goldberg J."/>
            <person name="Griggs A."/>
            <person name="Gujja S."/>
            <person name="Heiman D."/>
            <person name="Howarth C."/>
            <person name="Larson L."/>
            <person name="Lui A."/>
            <person name="MacDonald P.J.P."/>
            <person name="Mehta T."/>
            <person name="Montmayeur A."/>
            <person name="Murphy C."/>
            <person name="Neiman D."/>
            <person name="Pearson M."/>
            <person name="Priest M."/>
            <person name="Roberts A."/>
            <person name="Saif S."/>
            <person name="Shea T."/>
            <person name="Shenoy N."/>
            <person name="Sisk P."/>
            <person name="Stolte C."/>
            <person name="Sykes S."/>
            <person name="Yandava C."/>
            <person name="Wortman J."/>
            <person name="Nusbaum C."/>
            <person name="Birren B."/>
        </authorList>
    </citation>
    <scope>NUCLEOTIDE SEQUENCE</scope>
    <source>
        <strain evidence="14">R3-111a-1</strain>
    </source>
</reference>
<dbReference type="EMBL" id="GL385397">
    <property type="protein sequence ID" value="EJT76422.1"/>
    <property type="molecule type" value="Genomic_DNA"/>
</dbReference>
<reference evidence="15" key="4">
    <citation type="journal article" date="2015" name="G3 (Bethesda)">
        <title>Genome sequences of three phytopathogenic species of the Magnaporthaceae family of fungi.</title>
        <authorList>
            <person name="Okagaki L.H."/>
            <person name="Nunes C.C."/>
            <person name="Sailsbery J."/>
            <person name="Clay B."/>
            <person name="Brown D."/>
            <person name="John T."/>
            <person name="Oh Y."/>
            <person name="Young N."/>
            <person name="Fitzgerald M."/>
            <person name="Haas B.J."/>
            <person name="Zeng Q."/>
            <person name="Young S."/>
            <person name="Adiconis X."/>
            <person name="Fan L."/>
            <person name="Levin J.Z."/>
            <person name="Mitchell T.K."/>
            <person name="Okubara P.A."/>
            <person name="Farman M.L."/>
            <person name="Kohn L.M."/>
            <person name="Birren B."/>
            <person name="Ma L.-J."/>
            <person name="Dean R.A."/>
        </authorList>
    </citation>
    <scope>NUCLEOTIDE SEQUENCE</scope>
    <source>
        <strain evidence="15">R3-111a-1</strain>
    </source>
</reference>
<dbReference type="GO" id="GO:0006487">
    <property type="term" value="P:protein N-linked glycosylation"/>
    <property type="evidence" value="ECO:0007669"/>
    <property type="project" value="TreeGrafter"/>
</dbReference>
<gene>
    <name evidence="15" type="primary">20346799</name>
    <name evidence="14" type="ORF">GGTG_06341</name>
</gene>
<dbReference type="VEuPathDB" id="FungiDB:GGTG_06341"/>
<feature type="transmembrane region" description="Helical" evidence="12">
    <location>
        <begin position="331"/>
        <end position="349"/>
    </location>
</feature>
<proteinExistence type="inferred from homology"/>
<comment type="pathway">
    <text evidence="2">Protein modification; protein glycosylation.</text>
</comment>
<protein>
    <recommendedName>
        <fullName evidence="12">Mannosyltransferase</fullName>
        <ecNumber evidence="12">2.4.1.-</ecNumber>
    </recommendedName>
</protein>
<comment type="subcellular location">
    <subcellularLocation>
        <location evidence="1 12">Endoplasmic reticulum membrane</location>
        <topology evidence="1 12">Multi-pass membrane protein</topology>
    </subcellularLocation>
</comment>
<accession>J3NYI9</accession>
<dbReference type="STRING" id="644352.J3NYI9"/>
<evidence type="ECO:0000256" key="3">
    <source>
        <dbReference type="ARBA" id="ARBA00007063"/>
    </source>
</evidence>
<evidence type="ECO:0000313" key="16">
    <source>
        <dbReference type="Proteomes" id="UP000006039"/>
    </source>
</evidence>
<keyword evidence="5 14" id="KW-0808">Transferase</keyword>
<feature type="transmembrane region" description="Helical" evidence="12">
    <location>
        <begin position="121"/>
        <end position="140"/>
    </location>
</feature>
<keyword evidence="16" id="KW-1185">Reference proteome</keyword>
<feature type="transmembrane region" description="Helical" evidence="12">
    <location>
        <begin position="252"/>
        <end position="276"/>
    </location>
</feature>
<keyword evidence="7 12" id="KW-0256">Endoplasmic reticulum</keyword>
<dbReference type="PANTHER" id="PTHR22760">
    <property type="entry name" value="GLYCOSYLTRANSFERASE"/>
    <property type="match status" value="1"/>
</dbReference>
<name>J3NYI9_GAET3</name>
<dbReference type="GeneID" id="20346799"/>
<dbReference type="GO" id="GO:0005789">
    <property type="term" value="C:endoplasmic reticulum membrane"/>
    <property type="evidence" value="ECO:0007669"/>
    <property type="project" value="UniProtKB-SubCell"/>
</dbReference>
<feature type="transmembrane region" description="Helical" evidence="12">
    <location>
        <begin position="211"/>
        <end position="232"/>
    </location>
</feature>
<evidence type="ECO:0000256" key="4">
    <source>
        <dbReference type="ARBA" id="ARBA00022676"/>
    </source>
</evidence>
<keyword evidence="8 12" id="KW-1133">Transmembrane helix</keyword>
<keyword evidence="4 12" id="KW-0328">Glycosyltransferase</keyword>
<dbReference type="HOGENOM" id="CLU_692702_0_0_1"/>
<evidence type="ECO:0000256" key="1">
    <source>
        <dbReference type="ARBA" id="ARBA00004477"/>
    </source>
</evidence>
<dbReference type="Proteomes" id="UP000006039">
    <property type="component" value="Unassembled WGS sequence"/>
</dbReference>
<dbReference type="AlphaFoldDB" id="J3NYI9"/>
<evidence type="ECO:0000256" key="7">
    <source>
        <dbReference type="ARBA" id="ARBA00022824"/>
    </source>
</evidence>
<dbReference type="UniPathway" id="UPA00378"/>